<protein>
    <recommendedName>
        <fullName evidence="3">C2H2-type domain-containing protein</fullName>
    </recommendedName>
</protein>
<reference evidence="1" key="1">
    <citation type="submission" date="2020-06" db="EMBL/GenBank/DDBJ databases">
        <authorList>
            <person name="Onetto C."/>
        </authorList>
    </citation>
    <scope>NUCLEOTIDE SEQUENCE</scope>
</reference>
<keyword evidence="2" id="KW-1185">Reference proteome</keyword>
<sequence length="300" mass="34030">MTNACATHEHILEMSQFMTQCTALNPPVLEAYTSSYSLIERRQFTDMMQLANHMLFLAQMQTGSILAGQVQRSIESWVVRGDPMPNQFIYETAELFASVDYRFHVMQWDTREQASDAMVSASNRDTEDPMDTILDSFRIQEAYPSFTPWAMNNHPGTYHDTNEPPLLSPHRVSVYKTDIKAHLNCIDCPSCSFSTKVKRDMLAHEALHWDPQPCECAQSNQKALAAGIDTIFCSCDKLTTDETARMLRNWEDETTGHLIRKFGRSEVMRKFSNTTAIQMQSDVTVPDIHQSLAINSQGGS</sequence>
<evidence type="ECO:0000313" key="1">
    <source>
        <dbReference type="EMBL" id="CAD0091198.1"/>
    </source>
</evidence>
<organism evidence="1 2">
    <name type="scientific">Aureobasidium vineae</name>
    <dbReference type="NCBI Taxonomy" id="2773715"/>
    <lineage>
        <taxon>Eukaryota</taxon>
        <taxon>Fungi</taxon>
        <taxon>Dikarya</taxon>
        <taxon>Ascomycota</taxon>
        <taxon>Pezizomycotina</taxon>
        <taxon>Dothideomycetes</taxon>
        <taxon>Dothideomycetidae</taxon>
        <taxon>Dothideales</taxon>
        <taxon>Saccotheciaceae</taxon>
        <taxon>Aureobasidium</taxon>
    </lineage>
</organism>
<dbReference type="EMBL" id="CAIJEN010000012">
    <property type="protein sequence ID" value="CAD0091198.1"/>
    <property type="molecule type" value="Genomic_DNA"/>
</dbReference>
<proteinExistence type="predicted"/>
<evidence type="ECO:0000313" key="2">
    <source>
        <dbReference type="Proteomes" id="UP000716446"/>
    </source>
</evidence>
<name>A0A9N8JMT6_9PEZI</name>
<evidence type="ECO:0008006" key="3">
    <source>
        <dbReference type="Google" id="ProtNLM"/>
    </source>
</evidence>
<dbReference type="Proteomes" id="UP000716446">
    <property type="component" value="Unassembled WGS sequence"/>
</dbReference>
<gene>
    <name evidence="1" type="ORF">AWRI4619_LOCUS6614</name>
</gene>
<accession>A0A9N8JMT6</accession>
<comment type="caution">
    <text evidence="1">The sequence shown here is derived from an EMBL/GenBank/DDBJ whole genome shotgun (WGS) entry which is preliminary data.</text>
</comment>
<dbReference type="AlphaFoldDB" id="A0A9N8JMT6"/>